<dbReference type="InterPro" id="IPR004158">
    <property type="entry name" value="DUF247_pln"/>
</dbReference>
<evidence type="ECO:0000256" key="2">
    <source>
        <dbReference type="SAM" id="Phobius"/>
    </source>
</evidence>
<evidence type="ECO:0000313" key="3">
    <source>
        <dbReference type="EMBL" id="KAK4261216.1"/>
    </source>
</evidence>
<dbReference type="Proteomes" id="UP001293593">
    <property type="component" value="Unassembled WGS sequence"/>
</dbReference>
<dbReference type="EMBL" id="JAWXYG010000010">
    <property type="protein sequence ID" value="KAK4261216.1"/>
    <property type="molecule type" value="Genomic_DNA"/>
</dbReference>
<keyword evidence="4" id="KW-1185">Reference proteome</keyword>
<dbReference type="AlphaFoldDB" id="A0AAE1J002"/>
<keyword evidence="1" id="KW-0175">Coiled coil</keyword>
<dbReference type="PANTHER" id="PTHR31549">
    <property type="entry name" value="PROTEIN, PUTATIVE (DUF247)-RELATED-RELATED"/>
    <property type="match status" value="1"/>
</dbReference>
<feature type="transmembrane region" description="Helical" evidence="2">
    <location>
        <begin position="435"/>
        <end position="456"/>
    </location>
</feature>
<sequence length="460" mass="53008">MYTSDWSFDLQNTVDKLEEQKRRIIESETKVEEARRTAITDIPKIQKVQPYLRNRQDFILYYSPKLVSIGPIHGGDKDSQEKLKGGERYKMRWAALYLKDTNQNAQLLFGKIRNELPALMDLYAEEVIEGFRGNNKEEELAWMFLLDGCAVLEFIRNHKEGTYNPEEQLKIKVDQLVLVQQDLLLLENQLPYRLLTLLSNVSENELNQWIISFLKTHPMTTSTIGTGFSNGSEEVKLTVDHHRPPHLLHLLRQIILGNRSKNYGGGSGWGKSERFETYRNIQELKAAGIAVTKWKVKDKRLTDVDFYSGCLSGELRLPTIYMDLTTPSTYLNLMAYEACQDFEYDLEITSYVQFLTSLIKHPDDVKELRSCGCMINFFGSDDEIAHAFSIIAAHSGPNTTIPDPVRRAINRYFRSRYRPWLAQAYHAYFSNSGSFIAFIAASMALALTFIQTWFTVRCSK</sequence>
<feature type="coiled-coil region" evidence="1">
    <location>
        <begin position="10"/>
        <end position="37"/>
    </location>
</feature>
<comment type="caution">
    <text evidence="3">The sequence shown here is derived from an EMBL/GenBank/DDBJ whole genome shotgun (WGS) entry which is preliminary data.</text>
</comment>
<dbReference type="Pfam" id="PF03140">
    <property type="entry name" value="DUF247"/>
    <property type="match status" value="1"/>
</dbReference>
<organism evidence="3 4">
    <name type="scientific">Acacia crassicarpa</name>
    <name type="common">northern wattle</name>
    <dbReference type="NCBI Taxonomy" id="499986"/>
    <lineage>
        <taxon>Eukaryota</taxon>
        <taxon>Viridiplantae</taxon>
        <taxon>Streptophyta</taxon>
        <taxon>Embryophyta</taxon>
        <taxon>Tracheophyta</taxon>
        <taxon>Spermatophyta</taxon>
        <taxon>Magnoliopsida</taxon>
        <taxon>eudicotyledons</taxon>
        <taxon>Gunneridae</taxon>
        <taxon>Pentapetalae</taxon>
        <taxon>rosids</taxon>
        <taxon>fabids</taxon>
        <taxon>Fabales</taxon>
        <taxon>Fabaceae</taxon>
        <taxon>Caesalpinioideae</taxon>
        <taxon>mimosoid clade</taxon>
        <taxon>Acacieae</taxon>
        <taxon>Acacia</taxon>
    </lineage>
</organism>
<dbReference type="PANTHER" id="PTHR31549:SF191">
    <property type="entry name" value="DUF247 DOMAIN PROTEIN"/>
    <property type="match status" value="1"/>
</dbReference>
<name>A0AAE1J002_9FABA</name>
<gene>
    <name evidence="3" type="ORF">QN277_004245</name>
</gene>
<proteinExistence type="predicted"/>
<keyword evidence="2" id="KW-0472">Membrane</keyword>
<protein>
    <submittedName>
        <fullName evidence="3">Uncharacterized protein</fullName>
    </submittedName>
</protein>
<keyword evidence="2" id="KW-0812">Transmembrane</keyword>
<keyword evidence="2" id="KW-1133">Transmembrane helix</keyword>
<reference evidence="3" key="1">
    <citation type="submission" date="2023-10" db="EMBL/GenBank/DDBJ databases">
        <title>Chromosome-level genome of the transformable northern wattle, Acacia crassicarpa.</title>
        <authorList>
            <person name="Massaro I."/>
            <person name="Sinha N.R."/>
            <person name="Poethig S."/>
            <person name="Leichty A.R."/>
        </authorList>
    </citation>
    <scope>NUCLEOTIDE SEQUENCE</scope>
    <source>
        <strain evidence="3">Acra3RX</strain>
        <tissue evidence="3">Leaf</tissue>
    </source>
</reference>
<evidence type="ECO:0000256" key="1">
    <source>
        <dbReference type="SAM" id="Coils"/>
    </source>
</evidence>
<evidence type="ECO:0000313" key="4">
    <source>
        <dbReference type="Proteomes" id="UP001293593"/>
    </source>
</evidence>
<accession>A0AAE1J002</accession>